<dbReference type="InterPro" id="IPR008266">
    <property type="entry name" value="Tyr_kinase_AS"/>
</dbReference>
<comment type="catalytic activity">
    <reaction evidence="9">
        <text>L-seryl-[protein] + ATP = O-phospho-L-seryl-[protein] + ADP + H(+)</text>
        <dbReference type="Rhea" id="RHEA:17989"/>
        <dbReference type="Rhea" id="RHEA-COMP:9863"/>
        <dbReference type="Rhea" id="RHEA-COMP:11604"/>
        <dbReference type="ChEBI" id="CHEBI:15378"/>
        <dbReference type="ChEBI" id="CHEBI:29999"/>
        <dbReference type="ChEBI" id="CHEBI:30616"/>
        <dbReference type="ChEBI" id="CHEBI:83421"/>
        <dbReference type="ChEBI" id="CHEBI:456216"/>
        <dbReference type="EC" id="2.7.11.1"/>
    </reaction>
</comment>
<feature type="region of interest" description="Disordered" evidence="10">
    <location>
        <begin position="1"/>
        <end position="34"/>
    </location>
</feature>
<feature type="domain" description="Protein kinase" evidence="11">
    <location>
        <begin position="1"/>
        <end position="271"/>
    </location>
</feature>
<dbReference type="InterPro" id="IPR011009">
    <property type="entry name" value="Kinase-like_dom_sf"/>
</dbReference>
<comment type="subunit">
    <text evidence="2">Component of the EKC/KEOPS complex composed of at least BUD32, CGI121, GON7, KAE1 and PCC1; the whole complex dimerizes.</text>
</comment>
<dbReference type="InterPro" id="IPR000719">
    <property type="entry name" value="Prot_kinase_dom"/>
</dbReference>
<keyword evidence="12" id="KW-0808">Transferase</keyword>
<dbReference type="Proteomes" id="UP000034841">
    <property type="component" value="Unassembled WGS sequence"/>
</dbReference>
<evidence type="ECO:0000256" key="5">
    <source>
        <dbReference type="ARBA" id="ARBA00019973"/>
    </source>
</evidence>
<dbReference type="InterPro" id="IPR040976">
    <property type="entry name" value="Pkinase_fungal"/>
</dbReference>
<sequence>MSMSTKRKSSADHTSSNASGSKRRRSSNTKPSLYTPGENLWENRIYSCLVVSPAGRVISDFRTIKELLESERDAVKAHRSLYVTGKILHRDISPNNIIITNPETANGFKGMLIDLDMAKVLDSEPSGAQHRTGTMQFIAIEVLRKKDHTYRHDLESFFYVLIWMCARQAWSNGFAGEEIPRKDSRLRKWEIGTFEDIAQTKLGHMAVNGLNEIMEEFPEALDVVKPVCLKIRNILFPYNKDMWMNIGTPIGDPDQLYNPIIAALNEAISKL</sequence>
<evidence type="ECO:0000256" key="10">
    <source>
        <dbReference type="SAM" id="MobiDB-lite"/>
    </source>
</evidence>
<name>A0A0F8BP97_CERFI</name>
<reference evidence="12 13" key="1">
    <citation type="submission" date="2015-04" db="EMBL/GenBank/DDBJ databases">
        <title>Genome sequence of Ceratocystis platani, a major pathogen of plane trees.</title>
        <authorList>
            <person name="Belbahri L."/>
        </authorList>
    </citation>
    <scope>NUCLEOTIDE SEQUENCE [LARGE SCALE GENOMIC DNA]</scope>
    <source>
        <strain evidence="12 13">CFO</strain>
    </source>
</reference>
<proteinExistence type="predicted"/>
<dbReference type="OrthoDB" id="5584477at2759"/>
<dbReference type="PANTHER" id="PTHR38248">
    <property type="entry name" value="FUNK1 6"/>
    <property type="match status" value="1"/>
</dbReference>
<organism evidence="12 13">
    <name type="scientific">Ceratocystis fimbriata f. sp. platani</name>
    <dbReference type="NCBI Taxonomy" id="88771"/>
    <lineage>
        <taxon>Eukaryota</taxon>
        <taxon>Fungi</taxon>
        <taxon>Dikarya</taxon>
        <taxon>Ascomycota</taxon>
        <taxon>Pezizomycotina</taxon>
        <taxon>Sordariomycetes</taxon>
        <taxon>Hypocreomycetidae</taxon>
        <taxon>Microascales</taxon>
        <taxon>Ceratocystidaceae</taxon>
        <taxon>Ceratocystis</taxon>
    </lineage>
</organism>
<comment type="caution">
    <text evidence="12">The sequence shown here is derived from an EMBL/GenBank/DDBJ whole genome shotgun (WGS) entry which is preliminary data.</text>
</comment>
<keyword evidence="13" id="KW-1185">Reference proteome</keyword>
<dbReference type="AlphaFoldDB" id="A0A0F8BP97"/>
<evidence type="ECO:0000313" key="13">
    <source>
        <dbReference type="Proteomes" id="UP000034841"/>
    </source>
</evidence>
<dbReference type="PROSITE" id="PS00109">
    <property type="entry name" value="PROTEIN_KINASE_TYR"/>
    <property type="match status" value="1"/>
</dbReference>
<evidence type="ECO:0000256" key="7">
    <source>
        <dbReference type="ARBA" id="ARBA00033194"/>
    </source>
</evidence>
<dbReference type="GO" id="GO:0004674">
    <property type="term" value="F:protein serine/threonine kinase activity"/>
    <property type="evidence" value="ECO:0007669"/>
    <property type="project" value="UniProtKB-EC"/>
</dbReference>
<gene>
    <name evidence="12" type="ORF">CFO_g3262</name>
</gene>
<evidence type="ECO:0000256" key="6">
    <source>
        <dbReference type="ARBA" id="ARBA00030980"/>
    </source>
</evidence>
<protein>
    <recommendedName>
        <fullName evidence="5">EKC/KEOPS complex subunit BUD32</fullName>
        <ecNumber evidence="3">2.7.11.1</ecNumber>
    </recommendedName>
    <alternativeName>
        <fullName evidence="6 7">Atypical Serine/threonine protein kinase BUD32</fullName>
    </alternativeName>
    <alternativeName>
        <fullName evidence="4">EKC/KEOPS complex subunit bud32</fullName>
    </alternativeName>
</protein>
<evidence type="ECO:0000256" key="4">
    <source>
        <dbReference type="ARBA" id="ARBA00013948"/>
    </source>
</evidence>
<dbReference type="EMBL" id="LBBL01000165">
    <property type="protein sequence ID" value="KKF94368.1"/>
    <property type="molecule type" value="Genomic_DNA"/>
</dbReference>
<comment type="catalytic activity">
    <reaction evidence="8">
        <text>L-threonyl-[protein] + ATP = O-phospho-L-threonyl-[protein] + ADP + H(+)</text>
        <dbReference type="Rhea" id="RHEA:46608"/>
        <dbReference type="Rhea" id="RHEA-COMP:11060"/>
        <dbReference type="Rhea" id="RHEA-COMP:11605"/>
        <dbReference type="ChEBI" id="CHEBI:15378"/>
        <dbReference type="ChEBI" id="CHEBI:30013"/>
        <dbReference type="ChEBI" id="CHEBI:30616"/>
        <dbReference type="ChEBI" id="CHEBI:61977"/>
        <dbReference type="ChEBI" id="CHEBI:456216"/>
        <dbReference type="EC" id="2.7.11.1"/>
    </reaction>
</comment>
<evidence type="ECO:0000256" key="8">
    <source>
        <dbReference type="ARBA" id="ARBA00047899"/>
    </source>
</evidence>
<evidence type="ECO:0000259" key="11">
    <source>
        <dbReference type="PROSITE" id="PS50011"/>
    </source>
</evidence>
<dbReference type="SUPFAM" id="SSF56112">
    <property type="entry name" value="Protein kinase-like (PK-like)"/>
    <property type="match status" value="1"/>
</dbReference>
<dbReference type="Gene3D" id="1.10.510.10">
    <property type="entry name" value="Transferase(Phosphotransferase) domain 1"/>
    <property type="match status" value="1"/>
</dbReference>
<evidence type="ECO:0000256" key="9">
    <source>
        <dbReference type="ARBA" id="ARBA00048679"/>
    </source>
</evidence>
<dbReference type="EC" id="2.7.11.1" evidence="3"/>
<evidence type="ECO:0000256" key="1">
    <source>
        <dbReference type="ARBA" id="ARBA00003747"/>
    </source>
</evidence>
<dbReference type="PROSITE" id="PS50011">
    <property type="entry name" value="PROTEIN_KINASE_DOM"/>
    <property type="match status" value="1"/>
</dbReference>
<dbReference type="GO" id="GO:0005524">
    <property type="term" value="F:ATP binding"/>
    <property type="evidence" value="ECO:0007669"/>
    <property type="project" value="InterPro"/>
</dbReference>
<accession>A0A0F8BP97</accession>
<dbReference type="Pfam" id="PF17667">
    <property type="entry name" value="Pkinase_fungal"/>
    <property type="match status" value="1"/>
</dbReference>
<dbReference type="PANTHER" id="PTHR38248:SF2">
    <property type="entry name" value="FUNK1 11"/>
    <property type="match status" value="1"/>
</dbReference>
<evidence type="ECO:0000256" key="2">
    <source>
        <dbReference type="ARBA" id="ARBA00011534"/>
    </source>
</evidence>
<evidence type="ECO:0000313" key="12">
    <source>
        <dbReference type="EMBL" id="KKF94368.1"/>
    </source>
</evidence>
<comment type="function">
    <text evidence="1">Component of the EKC/KEOPS complex that is required for the formation of a threonylcarbamoyl group on adenosine at position 37 (t(6)A37) in tRNAs that read codons beginning with adenine. The complex is probably involved in the transfer of the threonylcarbamoyl moiety of threonylcarbamoyl-AMP (TC-AMP) to the N6 group of A37. BUD32 has ATPase activity in the context of the EKC/KEOPS complex and likely plays a supporting role to the catalytic subunit KAE1. The EKC/KEOPS complex also promotes both telomere uncapping and telomere elongation. The complex is required for efficient recruitment of transcriptional coactivators.</text>
</comment>
<evidence type="ECO:0000256" key="3">
    <source>
        <dbReference type="ARBA" id="ARBA00012513"/>
    </source>
</evidence>
<keyword evidence="12" id="KW-0418">Kinase</keyword>